<evidence type="ECO:0000256" key="6">
    <source>
        <dbReference type="ARBA" id="ARBA00022842"/>
    </source>
</evidence>
<dbReference type="AlphaFoldDB" id="A0A4R9GTR7"/>
<dbReference type="EMBL" id="RQEV01000001">
    <property type="protein sequence ID" value="TGK22344.1"/>
    <property type="molecule type" value="Genomic_DNA"/>
</dbReference>
<dbReference type="Gene3D" id="3.40.1190.10">
    <property type="entry name" value="Mur-like, catalytic domain"/>
    <property type="match status" value="1"/>
</dbReference>
<proteinExistence type="inferred from homology"/>
<dbReference type="PANTHER" id="PTHR11136:SF0">
    <property type="entry name" value="DIHYDROFOLATE SYNTHETASE-RELATED"/>
    <property type="match status" value="1"/>
</dbReference>
<keyword evidence="3" id="KW-0479">Metal-binding</keyword>
<dbReference type="RefSeq" id="WP_135811732.1">
    <property type="nucleotide sequence ID" value="NZ_RQEV01000001.1"/>
</dbReference>
<dbReference type="InterPro" id="IPR036615">
    <property type="entry name" value="Mur_ligase_C_dom_sf"/>
</dbReference>
<evidence type="ECO:0000313" key="7">
    <source>
        <dbReference type="EMBL" id="TGK22344.1"/>
    </source>
</evidence>
<dbReference type="GO" id="GO:0005737">
    <property type="term" value="C:cytoplasm"/>
    <property type="evidence" value="ECO:0007669"/>
    <property type="project" value="TreeGrafter"/>
</dbReference>
<evidence type="ECO:0000256" key="5">
    <source>
        <dbReference type="ARBA" id="ARBA00022840"/>
    </source>
</evidence>
<dbReference type="InterPro" id="IPR001645">
    <property type="entry name" value="Folylpolyglutamate_synth"/>
</dbReference>
<dbReference type="NCBIfam" id="TIGR01499">
    <property type="entry name" value="folC"/>
    <property type="match status" value="1"/>
</dbReference>
<dbReference type="GO" id="GO:0005524">
    <property type="term" value="F:ATP binding"/>
    <property type="evidence" value="ECO:0007669"/>
    <property type="project" value="UniProtKB-KW"/>
</dbReference>
<evidence type="ECO:0000256" key="4">
    <source>
        <dbReference type="ARBA" id="ARBA00022741"/>
    </source>
</evidence>
<evidence type="ECO:0000256" key="2">
    <source>
        <dbReference type="ARBA" id="ARBA00022598"/>
    </source>
</evidence>
<dbReference type="OrthoDB" id="9809356at2"/>
<keyword evidence="8" id="KW-1185">Reference proteome</keyword>
<dbReference type="SUPFAM" id="SSF53623">
    <property type="entry name" value="MurD-like peptide ligases, catalytic domain"/>
    <property type="match status" value="1"/>
</dbReference>
<evidence type="ECO:0000256" key="3">
    <source>
        <dbReference type="ARBA" id="ARBA00022723"/>
    </source>
</evidence>
<accession>A0A4R9GTR7</accession>
<dbReference type="Proteomes" id="UP000297855">
    <property type="component" value="Unassembled WGS sequence"/>
</dbReference>
<keyword evidence="4" id="KW-0547">Nucleotide-binding</keyword>
<dbReference type="Gene3D" id="3.90.190.20">
    <property type="entry name" value="Mur ligase, C-terminal domain"/>
    <property type="match status" value="1"/>
</dbReference>
<dbReference type="GO" id="GO:0046872">
    <property type="term" value="F:metal ion binding"/>
    <property type="evidence" value="ECO:0007669"/>
    <property type="project" value="UniProtKB-KW"/>
</dbReference>
<keyword evidence="6" id="KW-0460">Magnesium</keyword>
<sequence>MQESGFLEFGSKLINLEKTRNFNVFKEYSLESFRIFLDKYGWRERRNPRLRISVVGTNGKGSVSHFLSQIFTRLGLGTGLYTSPHLLDPRERIRKSPDLAPISDRDLQALGDRIFQKSNLSELSELSWFEWFTLGAFVHFESENLEVQIFEAGLGGRLDATRLAEADLVVLCSIGEDHKSILGDTKAKILQEKLNISGPKTRLLLSMEHQENLDADVRDFCAAKGIEVAFYPEKTTKNSYLDYNLNFSAWVAEKAIRFFSNHLPFLETASLPDTSWLSGKTDLALFGDSEIRFFPPPGRLELLSIDPEIVFDPAHNPDAVRTTLEDASLRFSRKSANVIAGFLPDKDGETMAEEILSYCRKNGTEATFLGGEEFKLPKGYESFLLHPSDFSNKLFSFSGKGVLVLGSFRLYKYVIDALRDLPGRDQKR</sequence>
<keyword evidence="5" id="KW-0067">ATP-binding</keyword>
<organism evidence="7 8">
    <name type="scientific">Leptospira fluminis</name>
    <dbReference type="NCBI Taxonomy" id="2484979"/>
    <lineage>
        <taxon>Bacteria</taxon>
        <taxon>Pseudomonadati</taxon>
        <taxon>Spirochaetota</taxon>
        <taxon>Spirochaetia</taxon>
        <taxon>Leptospirales</taxon>
        <taxon>Leptospiraceae</taxon>
        <taxon>Leptospira</taxon>
    </lineage>
</organism>
<dbReference type="GO" id="GO:0004326">
    <property type="term" value="F:tetrahydrofolylpolyglutamate synthase activity"/>
    <property type="evidence" value="ECO:0007669"/>
    <property type="project" value="InterPro"/>
</dbReference>
<evidence type="ECO:0000313" key="8">
    <source>
        <dbReference type="Proteomes" id="UP000297855"/>
    </source>
</evidence>
<dbReference type="SUPFAM" id="SSF53244">
    <property type="entry name" value="MurD-like peptide ligases, peptide-binding domain"/>
    <property type="match status" value="1"/>
</dbReference>
<dbReference type="GO" id="GO:0008841">
    <property type="term" value="F:dihydrofolate synthase activity"/>
    <property type="evidence" value="ECO:0007669"/>
    <property type="project" value="TreeGrafter"/>
</dbReference>
<evidence type="ECO:0000256" key="1">
    <source>
        <dbReference type="ARBA" id="ARBA00008276"/>
    </source>
</evidence>
<dbReference type="PANTHER" id="PTHR11136">
    <property type="entry name" value="FOLYLPOLYGLUTAMATE SYNTHASE-RELATED"/>
    <property type="match status" value="1"/>
</dbReference>
<keyword evidence="2" id="KW-0436">Ligase</keyword>
<protein>
    <submittedName>
        <fullName evidence="7">Bifunctional folylpolyglutamate synthase/dihydrofolate synthase</fullName>
    </submittedName>
</protein>
<comment type="caution">
    <text evidence="7">The sequence shown here is derived from an EMBL/GenBank/DDBJ whole genome shotgun (WGS) entry which is preliminary data.</text>
</comment>
<reference evidence="7" key="1">
    <citation type="journal article" date="2019" name="PLoS Negl. Trop. Dis.">
        <title>Revisiting the worldwide diversity of Leptospira species in the environment.</title>
        <authorList>
            <person name="Vincent A.T."/>
            <person name="Schiettekatte O."/>
            <person name="Bourhy P."/>
            <person name="Veyrier F.J."/>
            <person name="Picardeau M."/>
        </authorList>
    </citation>
    <scope>NUCLEOTIDE SEQUENCE [LARGE SCALE GENOMIC DNA]</scope>
    <source>
        <strain evidence="7">SCS5</strain>
    </source>
</reference>
<dbReference type="InterPro" id="IPR036565">
    <property type="entry name" value="Mur-like_cat_sf"/>
</dbReference>
<gene>
    <name evidence="7" type="ORF">EHO61_00760</name>
</gene>
<comment type="similarity">
    <text evidence="1">Belongs to the folylpolyglutamate synthase family.</text>
</comment>
<name>A0A4R9GTR7_9LEPT</name>